<dbReference type="RefSeq" id="XP_022389700.1">
    <property type="nucleotide sequence ID" value="XM_022532340.1"/>
</dbReference>
<dbReference type="Proteomes" id="UP000179179">
    <property type="component" value="Unassembled WGS sequence"/>
</dbReference>
<dbReference type="AlphaFoldDB" id="A0A1F8A2Q6"/>
<feature type="region of interest" description="Disordered" evidence="1">
    <location>
        <begin position="91"/>
        <end position="115"/>
    </location>
</feature>
<evidence type="ECO:0000313" key="3">
    <source>
        <dbReference type="Proteomes" id="UP000179179"/>
    </source>
</evidence>
<dbReference type="STRING" id="109264.A0A1F8A2Q6"/>
<comment type="caution">
    <text evidence="2">The sequence shown here is derived from an EMBL/GenBank/DDBJ whole genome shotgun (WGS) entry which is preliminary data.</text>
</comment>
<dbReference type="GeneID" id="34448601"/>
<proteinExistence type="predicted"/>
<sequence length="378" mass="41914">MSSFPSRPLARSRDDGLQLSYQLPHRVYTAQGYPVLAPNGSSIIIYGYENGLKVIWRGGRQFTNRKLSAPKYQPQEKTNRSNDATIMIIDSDDESSVEPQKNEEPSSGFQEGEPEIDPLFPYENVLRQIDIPLGTKVVELAVPRILPESARSSLDPFPPILRKCMVISAVCADLSTRVVTLPLAPPHPAQFEVSSWVQTLSISGGVSHQEIPRGVGIAFTYQASEPQGDEDMAHSQSGSNRDRPGRWDLLVATHSVESSGLLIIHRIPVVEETDRSEVLYRLGEDDIESKRRYLPAPAQNIAFNPSPYPSPRHSTLLVAFHSGCVKVYSCFSMKPYKASRRSSSPQNDFDPSETEGKWLISLYAGFEQSPSGYPGVKL</sequence>
<gene>
    <name evidence="2" type="ORF">ABOM_005211</name>
</gene>
<dbReference type="EMBL" id="LYCR01000036">
    <property type="protein sequence ID" value="OGM45983.1"/>
    <property type="molecule type" value="Genomic_DNA"/>
</dbReference>
<reference evidence="2 3" key="1">
    <citation type="journal article" date="2016" name="Genome Biol. Evol.">
        <title>Draft genome sequence of an aflatoxigenic Aspergillus species, A. bombycis.</title>
        <authorList>
            <person name="Moore G.G."/>
            <person name="Mack B.M."/>
            <person name="Beltz S.B."/>
            <person name="Gilbert M.K."/>
        </authorList>
    </citation>
    <scope>NUCLEOTIDE SEQUENCE [LARGE SCALE GENOMIC DNA]</scope>
    <source>
        <strain evidence="3">NRRL 26010</strain>
    </source>
</reference>
<keyword evidence="3" id="KW-1185">Reference proteome</keyword>
<evidence type="ECO:0000256" key="1">
    <source>
        <dbReference type="SAM" id="MobiDB-lite"/>
    </source>
</evidence>
<name>A0A1F8A2Q6_9EURO</name>
<protein>
    <submittedName>
        <fullName evidence="2">Uncharacterized protein</fullName>
    </submittedName>
</protein>
<accession>A0A1F8A2Q6</accession>
<organism evidence="2 3">
    <name type="scientific">Aspergillus bombycis</name>
    <dbReference type="NCBI Taxonomy" id="109264"/>
    <lineage>
        <taxon>Eukaryota</taxon>
        <taxon>Fungi</taxon>
        <taxon>Dikarya</taxon>
        <taxon>Ascomycota</taxon>
        <taxon>Pezizomycotina</taxon>
        <taxon>Eurotiomycetes</taxon>
        <taxon>Eurotiomycetidae</taxon>
        <taxon>Eurotiales</taxon>
        <taxon>Aspergillaceae</taxon>
        <taxon>Aspergillus</taxon>
    </lineage>
</organism>
<evidence type="ECO:0000313" key="2">
    <source>
        <dbReference type="EMBL" id="OGM45983.1"/>
    </source>
</evidence>
<dbReference type="OrthoDB" id="5323870at2759"/>